<dbReference type="Pfam" id="PF14903">
    <property type="entry name" value="WG_beta_rep"/>
    <property type="match status" value="1"/>
</dbReference>
<dbReference type="RefSeq" id="WP_379847784.1">
    <property type="nucleotide sequence ID" value="NZ_JBHSMA010000005.1"/>
</dbReference>
<sequence>MIDTIRQQIQEVFGHHERYVSADVINDLFVAIPSDETVLTQEIMGYLLEHNYEALTPPRGQSLRERLISTDWRQKENKKWVSEPEFLMAPALPNAIARPVPTSFAQSNRVLVALVILIVSILLWFWNGKLSAIGTSTNAERADQEPSLETPSVAPKETTSPSMGVLPPKKNVVLTASAKNKTPILSTVDRPEKPADLAAASPQESVKPYDMADTQVGDFGLRAARKGNKWGYIDQKDQWHIEPMYDDVTPFNNGKATVVLDGQQITIDRDGVRIREEN</sequence>
<feature type="transmembrane region" description="Helical" evidence="2">
    <location>
        <begin position="108"/>
        <end position="126"/>
    </location>
</feature>
<dbReference type="InterPro" id="IPR032774">
    <property type="entry name" value="WG_beta_rep"/>
</dbReference>
<evidence type="ECO:0000256" key="1">
    <source>
        <dbReference type="SAM" id="MobiDB-lite"/>
    </source>
</evidence>
<name>A0ABW0IJ92_9BACT</name>
<feature type="region of interest" description="Disordered" evidence="1">
    <location>
        <begin position="138"/>
        <end position="168"/>
    </location>
</feature>
<proteinExistence type="predicted"/>
<organism evidence="3 4">
    <name type="scientific">Larkinella bovis</name>
    <dbReference type="NCBI Taxonomy" id="683041"/>
    <lineage>
        <taxon>Bacteria</taxon>
        <taxon>Pseudomonadati</taxon>
        <taxon>Bacteroidota</taxon>
        <taxon>Cytophagia</taxon>
        <taxon>Cytophagales</taxon>
        <taxon>Spirosomataceae</taxon>
        <taxon>Larkinella</taxon>
    </lineage>
</organism>
<keyword evidence="2" id="KW-0472">Membrane</keyword>
<gene>
    <name evidence="3" type="ORF">ACFPMF_17835</name>
</gene>
<dbReference type="Proteomes" id="UP001596106">
    <property type="component" value="Unassembled WGS sequence"/>
</dbReference>
<keyword evidence="2" id="KW-1133">Transmembrane helix</keyword>
<keyword evidence="4" id="KW-1185">Reference proteome</keyword>
<evidence type="ECO:0000313" key="3">
    <source>
        <dbReference type="EMBL" id="MFC5411187.1"/>
    </source>
</evidence>
<dbReference type="EMBL" id="JBHSMA010000005">
    <property type="protein sequence ID" value="MFC5411187.1"/>
    <property type="molecule type" value="Genomic_DNA"/>
</dbReference>
<feature type="region of interest" description="Disordered" evidence="1">
    <location>
        <begin position="183"/>
        <end position="206"/>
    </location>
</feature>
<keyword evidence="2" id="KW-0812">Transmembrane</keyword>
<reference evidence="4" key="1">
    <citation type="journal article" date="2019" name="Int. J. Syst. Evol. Microbiol.">
        <title>The Global Catalogue of Microorganisms (GCM) 10K type strain sequencing project: providing services to taxonomists for standard genome sequencing and annotation.</title>
        <authorList>
            <consortium name="The Broad Institute Genomics Platform"/>
            <consortium name="The Broad Institute Genome Sequencing Center for Infectious Disease"/>
            <person name="Wu L."/>
            <person name="Ma J."/>
        </authorList>
    </citation>
    <scope>NUCLEOTIDE SEQUENCE [LARGE SCALE GENOMIC DNA]</scope>
    <source>
        <strain evidence="4">CCUG 55250</strain>
    </source>
</reference>
<accession>A0ABW0IJ92</accession>
<evidence type="ECO:0000313" key="4">
    <source>
        <dbReference type="Proteomes" id="UP001596106"/>
    </source>
</evidence>
<comment type="caution">
    <text evidence="3">The sequence shown here is derived from an EMBL/GenBank/DDBJ whole genome shotgun (WGS) entry which is preliminary data.</text>
</comment>
<evidence type="ECO:0000256" key="2">
    <source>
        <dbReference type="SAM" id="Phobius"/>
    </source>
</evidence>
<protein>
    <submittedName>
        <fullName evidence="3">WG repeat-containing protein</fullName>
    </submittedName>
</protein>